<dbReference type="Pfam" id="PF01565">
    <property type="entry name" value="FAD_binding_4"/>
    <property type="match status" value="1"/>
</dbReference>
<dbReference type="SUPFAM" id="SSF56176">
    <property type="entry name" value="FAD-binding/transporter-associated domain-like"/>
    <property type="match status" value="1"/>
</dbReference>
<dbReference type="GO" id="GO:0071949">
    <property type="term" value="F:FAD binding"/>
    <property type="evidence" value="ECO:0007669"/>
    <property type="project" value="InterPro"/>
</dbReference>
<keyword evidence="9" id="KW-0560">Oxidoreductase</keyword>
<gene>
    <name evidence="16" type="ORF">GCM10010123_40620</name>
</gene>
<evidence type="ECO:0000256" key="11">
    <source>
        <dbReference type="ARBA" id="ARBA00023209"/>
    </source>
</evidence>
<dbReference type="PANTHER" id="PTHR11748:SF111">
    <property type="entry name" value="D-LACTATE DEHYDROGENASE, MITOCHONDRIAL-RELATED"/>
    <property type="match status" value="1"/>
</dbReference>
<comment type="similarity">
    <text evidence="1">Belongs to the oxygen-dependent FAD-linked oxidoreductase family.</text>
</comment>
<dbReference type="AlphaFoldDB" id="A0A8J3BAL8"/>
<keyword evidence="10" id="KW-0443">Lipid metabolism</keyword>
<dbReference type="Pfam" id="PF01884">
    <property type="entry name" value="PcrB"/>
    <property type="match status" value="1"/>
</dbReference>
<dbReference type="PROSITE" id="PS00862">
    <property type="entry name" value="OX2_COVAL_FAD"/>
    <property type="match status" value="1"/>
</dbReference>
<evidence type="ECO:0000256" key="10">
    <source>
        <dbReference type="ARBA" id="ARBA00023098"/>
    </source>
</evidence>
<dbReference type="InterPro" id="IPR008205">
    <property type="entry name" value="GGGP_HepGP_synthase"/>
</dbReference>
<proteinExistence type="inferred from homology"/>
<dbReference type="InterPro" id="IPR016166">
    <property type="entry name" value="FAD-bd_PCMH"/>
</dbReference>
<evidence type="ECO:0000256" key="8">
    <source>
        <dbReference type="ARBA" id="ARBA00022842"/>
    </source>
</evidence>
<keyword evidence="7" id="KW-0274">FAD</keyword>
<evidence type="ECO:0000256" key="7">
    <source>
        <dbReference type="ARBA" id="ARBA00022827"/>
    </source>
</evidence>
<keyword evidence="5" id="KW-0808">Transferase</keyword>
<evidence type="ECO:0000259" key="15">
    <source>
        <dbReference type="PROSITE" id="PS51387"/>
    </source>
</evidence>
<reference evidence="16" key="2">
    <citation type="submission" date="2020-09" db="EMBL/GenBank/DDBJ databases">
        <authorList>
            <person name="Sun Q."/>
            <person name="Ohkuma M."/>
        </authorList>
    </citation>
    <scope>NUCLEOTIDE SEQUENCE</scope>
    <source>
        <strain evidence="16">JCM 3090</strain>
    </source>
</reference>
<evidence type="ECO:0000256" key="14">
    <source>
        <dbReference type="SAM" id="MobiDB-lite"/>
    </source>
</evidence>
<dbReference type="SUPFAM" id="SSF51366">
    <property type="entry name" value="Ribulose-phoshate binding barrel"/>
    <property type="match status" value="1"/>
</dbReference>
<accession>A0A8J3BAL8</accession>
<dbReference type="Gene3D" id="3.20.20.390">
    <property type="entry name" value="FMN-linked oxidoreductases"/>
    <property type="match status" value="1"/>
</dbReference>
<evidence type="ECO:0000256" key="5">
    <source>
        <dbReference type="ARBA" id="ARBA00022679"/>
    </source>
</evidence>
<reference evidence="16" key="1">
    <citation type="journal article" date="2014" name="Int. J. Syst. Evol. Microbiol.">
        <title>Complete genome sequence of Corynebacterium casei LMG S-19264T (=DSM 44701T), isolated from a smear-ripened cheese.</title>
        <authorList>
            <consortium name="US DOE Joint Genome Institute (JGI-PGF)"/>
            <person name="Walter F."/>
            <person name="Albersmeier A."/>
            <person name="Kalinowski J."/>
            <person name="Ruckert C."/>
        </authorList>
    </citation>
    <scope>NUCLEOTIDE SEQUENCE</scope>
    <source>
        <strain evidence="16">JCM 3090</strain>
    </source>
</reference>
<dbReference type="GO" id="GO:0004458">
    <property type="term" value="F:D-lactate dehydrogenase (cytochrome) activity"/>
    <property type="evidence" value="ECO:0007669"/>
    <property type="project" value="TreeGrafter"/>
</dbReference>
<dbReference type="InterPro" id="IPR038597">
    <property type="entry name" value="GGGP/HepGP_synthase_sf"/>
</dbReference>
<dbReference type="SUPFAM" id="SSF55103">
    <property type="entry name" value="FAD-linked oxidases, C-terminal domain"/>
    <property type="match status" value="1"/>
</dbReference>
<feature type="domain" description="FAD-binding PCMH-type" evidence="15">
    <location>
        <begin position="312"/>
        <end position="484"/>
    </location>
</feature>
<dbReference type="Gene3D" id="3.30.465.10">
    <property type="match status" value="1"/>
</dbReference>
<dbReference type="InterPro" id="IPR016164">
    <property type="entry name" value="FAD-linked_Oxase-like_C"/>
</dbReference>
<dbReference type="InterPro" id="IPR036318">
    <property type="entry name" value="FAD-bd_PCMH-like_sf"/>
</dbReference>
<evidence type="ECO:0000256" key="2">
    <source>
        <dbReference type="ARBA" id="ARBA00008000"/>
    </source>
</evidence>
<feature type="region of interest" description="Disordered" evidence="14">
    <location>
        <begin position="251"/>
        <end position="275"/>
    </location>
</feature>
<evidence type="ECO:0000256" key="1">
    <source>
        <dbReference type="ARBA" id="ARBA00005466"/>
    </source>
</evidence>
<dbReference type="GO" id="GO:1903457">
    <property type="term" value="P:lactate catabolic process"/>
    <property type="evidence" value="ECO:0007669"/>
    <property type="project" value="TreeGrafter"/>
</dbReference>
<evidence type="ECO:0000256" key="4">
    <source>
        <dbReference type="ARBA" id="ARBA00022630"/>
    </source>
</evidence>
<keyword evidence="17" id="KW-1185">Reference proteome</keyword>
<dbReference type="InterPro" id="IPR011060">
    <property type="entry name" value="RibuloseP-bd_barrel"/>
</dbReference>
<evidence type="ECO:0000256" key="13">
    <source>
        <dbReference type="ARBA" id="ARBA00048318"/>
    </source>
</evidence>
<comment type="similarity">
    <text evidence="2">Belongs to the FAD-binding oxidoreductase/transferase type 4 family.</text>
</comment>
<dbReference type="GO" id="GO:0016765">
    <property type="term" value="F:transferase activity, transferring alkyl or aryl (other than methyl) groups"/>
    <property type="evidence" value="ECO:0007669"/>
    <property type="project" value="InterPro"/>
</dbReference>
<dbReference type="EMBL" id="BMQB01000011">
    <property type="protein sequence ID" value="GGK06725.1"/>
    <property type="molecule type" value="Genomic_DNA"/>
</dbReference>
<dbReference type="InterPro" id="IPR006093">
    <property type="entry name" value="Oxy_OxRdtase_FAD_BS"/>
</dbReference>
<dbReference type="Gene3D" id="3.30.43.10">
    <property type="entry name" value="Uridine Diphospho-n-acetylenolpyruvylglucosamine Reductase, domain 2"/>
    <property type="match status" value="1"/>
</dbReference>
<keyword evidence="12" id="KW-1208">Phospholipid metabolism</keyword>
<organism evidence="16 17">
    <name type="scientific">Pilimelia anulata</name>
    <dbReference type="NCBI Taxonomy" id="53371"/>
    <lineage>
        <taxon>Bacteria</taxon>
        <taxon>Bacillati</taxon>
        <taxon>Actinomycetota</taxon>
        <taxon>Actinomycetes</taxon>
        <taxon>Micromonosporales</taxon>
        <taxon>Micromonosporaceae</taxon>
        <taxon>Pilimelia</taxon>
    </lineage>
</organism>
<keyword evidence="8" id="KW-0460">Magnesium</keyword>
<dbReference type="InterPro" id="IPR016169">
    <property type="entry name" value="FAD-bd_PCMH_sub2"/>
</dbReference>
<dbReference type="Gene3D" id="3.40.462.10">
    <property type="entry name" value="FAD-linked oxidases, C-terminal domain"/>
    <property type="match status" value="1"/>
</dbReference>
<dbReference type="InterPro" id="IPR016167">
    <property type="entry name" value="FAD-bd_PCMH_sub1"/>
</dbReference>
<dbReference type="PANTHER" id="PTHR11748">
    <property type="entry name" value="D-LACTATE DEHYDROGENASE"/>
    <property type="match status" value="1"/>
</dbReference>
<dbReference type="InterPro" id="IPR016170">
    <property type="entry name" value="Cytok_DH_C_sf"/>
</dbReference>
<keyword evidence="6" id="KW-0479">Metal-binding</keyword>
<evidence type="ECO:0000256" key="3">
    <source>
        <dbReference type="ARBA" id="ARBA00022516"/>
    </source>
</evidence>
<keyword evidence="4" id="KW-0285">Flavoprotein</keyword>
<comment type="caution">
    <text evidence="16">The sequence shown here is derived from an EMBL/GenBank/DDBJ whole genome shotgun (WGS) entry which is preliminary data.</text>
</comment>
<dbReference type="Proteomes" id="UP000649739">
    <property type="component" value="Unassembled WGS sequence"/>
</dbReference>
<evidence type="ECO:0000313" key="16">
    <source>
        <dbReference type="EMBL" id="GGK06725.1"/>
    </source>
</evidence>
<dbReference type="InterPro" id="IPR006094">
    <property type="entry name" value="Oxid_FAD_bind_N"/>
</dbReference>
<evidence type="ECO:0000313" key="17">
    <source>
        <dbReference type="Proteomes" id="UP000649739"/>
    </source>
</evidence>
<dbReference type="GO" id="GO:0008654">
    <property type="term" value="P:phospholipid biosynthetic process"/>
    <property type="evidence" value="ECO:0007669"/>
    <property type="project" value="UniProtKB-KW"/>
</dbReference>
<sequence>MRGLRLPGDLSAPAARPGVLAALRAAAPGLLHVVDPYKVPVAEAAAKAAALARLGHPALLVGSTDNPAFDAHVAPYVAELRRHTDRYLVLHFPPVRGRGAPVCPGADAVLLHVVLDSADPYPGAAADTARAVAELPGPPVVLRSASFAFGPDPKTAAAAGANPSAEDPAALAPYLDAVAGGDFDLAYLLSRHGRVSRAVCRLFRARLGSRRLLFVGGGVRTAGRVRAYADSGADWVVAGTALERPDWRRGLADLADPRPPTPRRSGAAGGGAVRRRAGGRAELAAALQDGLARPVGVGDAERAAYATNVGGVDRRLPAVVARAGTAAEVAHVLRTARAAGAGVGLRGSGHSFGAQALSDGGVLLVLEPGDPDVTVHPDGTAELSARTTWQRAEAALNARGRAVPVLTNHLAVTVGGTLAVGGYGEGTVAHGGQVDLVARLRLIRPDGGAVWCGPGERPELYRYGLASLGALGVLDRVVLRTVPYAPLATIAVRRLPTLRALVAAAGRLAAAPVDLLSGQHYEGGFLATYGVRGDRPLPPALARGAAVRTERDRPLRSLREARRNPADPDRHFLWTDYCLPLAAADAFAAFVQERVLADPAYARYRGRVLLLAAGPAAGRPGLPFAPATGLAAGPVLGFGLYFAVPRGDAAGVARVQGLHRAALAACLAGGGRPYLAGWYELDGPTLRALYGADPAALRALRAALDPAGRFNPGPLS</sequence>
<keyword evidence="3" id="KW-0444">Lipid biosynthesis</keyword>
<dbReference type="GO" id="GO:0008720">
    <property type="term" value="F:D-lactate dehydrogenase (NAD+) activity"/>
    <property type="evidence" value="ECO:0007669"/>
    <property type="project" value="TreeGrafter"/>
</dbReference>
<name>A0A8J3BAL8_9ACTN</name>
<dbReference type="PROSITE" id="PS51387">
    <property type="entry name" value="FAD_PCMH"/>
    <property type="match status" value="1"/>
</dbReference>
<evidence type="ECO:0000256" key="12">
    <source>
        <dbReference type="ARBA" id="ARBA00023264"/>
    </source>
</evidence>
<comment type="catalytic activity">
    <reaction evidence="13">
        <text>sn-glycerol 1-phosphate + all-trans-heptaprenyl diphosphate = 3-heptaprenyl-sn-glycero-1-phosphate + diphosphate</text>
        <dbReference type="Rhea" id="RHEA:33495"/>
        <dbReference type="ChEBI" id="CHEBI:33019"/>
        <dbReference type="ChEBI" id="CHEBI:57685"/>
        <dbReference type="ChEBI" id="CHEBI:58206"/>
        <dbReference type="ChEBI" id="CHEBI:64781"/>
        <dbReference type="EC" id="2.5.1.n9"/>
    </reaction>
</comment>
<evidence type="ECO:0000256" key="9">
    <source>
        <dbReference type="ARBA" id="ARBA00023002"/>
    </source>
</evidence>
<dbReference type="GO" id="GO:0046872">
    <property type="term" value="F:metal ion binding"/>
    <property type="evidence" value="ECO:0007669"/>
    <property type="project" value="UniProtKB-KW"/>
</dbReference>
<evidence type="ECO:0000256" key="6">
    <source>
        <dbReference type="ARBA" id="ARBA00022723"/>
    </source>
</evidence>
<keyword evidence="11" id="KW-0594">Phospholipid biosynthesis</keyword>
<dbReference type="RefSeq" id="WP_189171800.1">
    <property type="nucleotide sequence ID" value="NZ_BMQB01000011.1"/>
</dbReference>
<protein>
    <recommendedName>
        <fullName evidence="15">FAD-binding PCMH-type domain-containing protein</fullName>
    </recommendedName>
</protein>